<dbReference type="InterPro" id="IPR029063">
    <property type="entry name" value="SAM-dependent_MTases_sf"/>
</dbReference>
<dbReference type="AlphaFoldDB" id="A0A4V1QRK9"/>
<dbReference type="InterPro" id="IPR058679">
    <property type="entry name" value="RlmG_N"/>
</dbReference>
<keyword evidence="2" id="KW-0808">Transferase</keyword>
<keyword evidence="2" id="KW-0489">Methyltransferase</keyword>
<reference evidence="2 3" key="1">
    <citation type="submission" date="2019-01" db="EMBL/GenBank/DDBJ databases">
        <authorList>
            <person name="Li J."/>
        </authorList>
    </citation>
    <scope>NUCLEOTIDE SEQUENCE [LARGE SCALE GENOMIC DNA]</scope>
    <source>
        <strain evidence="2 3">CGMCC 4.7180</strain>
    </source>
</reference>
<dbReference type="EMBL" id="SDPL01000340">
    <property type="protein sequence ID" value="RXZ45253.1"/>
    <property type="molecule type" value="Genomic_DNA"/>
</dbReference>
<dbReference type="Proteomes" id="UP000292881">
    <property type="component" value="Unassembled WGS sequence"/>
</dbReference>
<feature type="non-terminal residue" evidence="2">
    <location>
        <position position="59"/>
    </location>
</feature>
<comment type="caution">
    <text evidence="2">The sequence shown here is derived from an EMBL/GenBank/DDBJ whole genome shotgun (WGS) entry which is preliminary data.</text>
</comment>
<dbReference type="Pfam" id="PF26049">
    <property type="entry name" value="RLMG_N"/>
    <property type="match status" value="1"/>
</dbReference>
<accession>A0A4V1QRK9</accession>
<name>A0A4V1QRK9_9MICO</name>
<dbReference type="Gene3D" id="3.40.50.150">
    <property type="entry name" value="Vaccinia Virus protein VP39"/>
    <property type="match status" value="1"/>
</dbReference>
<sequence length="59" mass="5944">MDFDALRRYPDLEAPGLAAADAADRLILDEAASALADAAPARGSVVVIDDAYGALALGA</sequence>
<feature type="domain" description="RlmG N-terminal" evidence="1">
    <location>
        <begin position="5"/>
        <end position="57"/>
    </location>
</feature>
<keyword evidence="3" id="KW-1185">Reference proteome</keyword>
<dbReference type="GO" id="GO:0008168">
    <property type="term" value="F:methyltransferase activity"/>
    <property type="evidence" value="ECO:0007669"/>
    <property type="project" value="UniProtKB-KW"/>
</dbReference>
<evidence type="ECO:0000259" key="1">
    <source>
        <dbReference type="Pfam" id="PF26049"/>
    </source>
</evidence>
<dbReference type="GO" id="GO:0032259">
    <property type="term" value="P:methylation"/>
    <property type="evidence" value="ECO:0007669"/>
    <property type="project" value="UniProtKB-KW"/>
</dbReference>
<evidence type="ECO:0000313" key="3">
    <source>
        <dbReference type="Proteomes" id="UP000292881"/>
    </source>
</evidence>
<gene>
    <name evidence="2" type="ORF">ESO86_13775</name>
</gene>
<protein>
    <submittedName>
        <fullName evidence="2">SAM-dependent methyltransferase</fullName>
    </submittedName>
</protein>
<proteinExistence type="predicted"/>
<evidence type="ECO:0000313" key="2">
    <source>
        <dbReference type="EMBL" id="RXZ45253.1"/>
    </source>
</evidence>
<organism evidence="2 3">
    <name type="scientific">Agromyces binzhouensis</name>
    <dbReference type="NCBI Taxonomy" id="1817495"/>
    <lineage>
        <taxon>Bacteria</taxon>
        <taxon>Bacillati</taxon>
        <taxon>Actinomycetota</taxon>
        <taxon>Actinomycetes</taxon>
        <taxon>Micrococcales</taxon>
        <taxon>Microbacteriaceae</taxon>
        <taxon>Agromyces</taxon>
    </lineage>
</organism>